<protein>
    <submittedName>
        <fullName evidence="1">Phloem protein</fullName>
    </submittedName>
</protein>
<dbReference type="Proteomes" id="UP001237642">
    <property type="component" value="Unassembled WGS sequence"/>
</dbReference>
<evidence type="ECO:0000313" key="1">
    <source>
        <dbReference type="EMBL" id="KAK1383941.1"/>
    </source>
</evidence>
<dbReference type="PANTHER" id="PTHR32278">
    <property type="entry name" value="F-BOX DOMAIN-CONTAINING PROTEIN"/>
    <property type="match status" value="1"/>
</dbReference>
<organism evidence="1 2">
    <name type="scientific">Heracleum sosnowskyi</name>
    <dbReference type="NCBI Taxonomy" id="360622"/>
    <lineage>
        <taxon>Eukaryota</taxon>
        <taxon>Viridiplantae</taxon>
        <taxon>Streptophyta</taxon>
        <taxon>Embryophyta</taxon>
        <taxon>Tracheophyta</taxon>
        <taxon>Spermatophyta</taxon>
        <taxon>Magnoliopsida</taxon>
        <taxon>eudicotyledons</taxon>
        <taxon>Gunneridae</taxon>
        <taxon>Pentapetalae</taxon>
        <taxon>asterids</taxon>
        <taxon>campanulids</taxon>
        <taxon>Apiales</taxon>
        <taxon>Apiaceae</taxon>
        <taxon>Apioideae</taxon>
        <taxon>apioid superclade</taxon>
        <taxon>Tordylieae</taxon>
        <taxon>Tordyliinae</taxon>
        <taxon>Heracleum</taxon>
    </lineage>
</organism>
<dbReference type="AlphaFoldDB" id="A0AAD8MSR6"/>
<evidence type="ECO:0000313" key="2">
    <source>
        <dbReference type="Proteomes" id="UP001237642"/>
    </source>
</evidence>
<proteinExistence type="predicted"/>
<dbReference type="SUPFAM" id="SSF81383">
    <property type="entry name" value="F-box domain"/>
    <property type="match status" value="1"/>
</dbReference>
<sequence length="311" mass="35568">MANHPTQESRNMIDYFHILPEGCIADAISYTTPVDACRVTAVASSFRLIADSDSVWERFLPSDYRQLIARAVTDHGLIHHHFPFSTKKDLYLFLCHHPLIIDGGALSFSLDKRTGKKCFMIAASELEIAWGDNPMYWTWGSDLESRFTKVVELIDVCWFEIHGKINTSLLSPRTAYTTYLVYKTSSILYGFKDQKIQVSVGITGEGSINRIVYFDHKDSVERRTANLPRQMGSFLRFRANRSRPQVVAPADVDRPSPRRRKDGWLEIELAGYYNNDEENTELEISLREVKSLNWKSGLIIQGIEIRPTVVT</sequence>
<name>A0AAD8MSR6_9APIA</name>
<comment type="caution">
    <text evidence="1">The sequence shown here is derived from an EMBL/GenBank/DDBJ whole genome shotgun (WGS) entry which is preliminary data.</text>
</comment>
<accession>A0AAD8MSR6</accession>
<reference evidence="1" key="1">
    <citation type="submission" date="2023-02" db="EMBL/GenBank/DDBJ databases">
        <title>Genome of toxic invasive species Heracleum sosnowskyi carries increased number of genes despite the absence of recent whole-genome duplications.</title>
        <authorList>
            <person name="Schelkunov M."/>
            <person name="Shtratnikova V."/>
            <person name="Makarenko M."/>
            <person name="Klepikova A."/>
            <person name="Omelchenko D."/>
            <person name="Novikova G."/>
            <person name="Obukhova E."/>
            <person name="Bogdanov V."/>
            <person name="Penin A."/>
            <person name="Logacheva M."/>
        </authorList>
    </citation>
    <scope>NUCLEOTIDE SEQUENCE</scope>
    <source>
        <strain evidence="1">Hsosn_3</strain>
        <tissue evidence="1">Leaf</tissue>
    </source>
</reference>
<reference evidence="1" key="2">
    <citation type="submission" date="2023-05" db="EMBL/GenBank/DDBJ databases">
        <authorList>
            <person name="Schelkunov M.I."/>
        </authorList>
    </citation>
    <scope>NUCLEOTIDE SEQUENCE</scope>
    <source>
        <strain evidence="1">Hsosn_3</strain>
        <tissue evidence="1">Leaf</tissue>
    </source>
</reference>
<keyword evidence="2" id="KW-1185">Reference proteome</keyword>
<gene>
    <name evidence="1" type="ORF">POM88_021676</name>
</gene>
<dbReference type="Pfam" id="PF14299">
    <property type="entry name" value="PP2"/>
    <property type="match status" value="1"/>
</dbReference>
<dbReference type="CDD" id="cd22162">
    <property type="entry name" value="F-box_AtSKIP3-like"/>
    <property type="match status" value="1"/>
</dbReference>
<dbReference type="InterPro" id="IPR025886">
    <property type="entry name" value="PP2-like"/>
</dbReference>
<dbReference type="EMBL" id="JAUIZM010000005">
    <property type="protein sequence ID" value="KAK1383941.1"/>
    <property type="molecule type" value="Genomic_DNA"/>
</dbReference>
<dbReference type="PANTHER" id="PTHR32278:SF111">
    <property type="entry name" value="F-BOX PROTEIN PP2-B12-RELATED"/>
    <property type="match status" value="1"/>
</dbReference>
<dbReference type="InterPro" id="IPR036047">
    <property type="entry name" value="F-box-like_dom_sf"/>
</dbReference>